<feature type="transmembrane region" description="Helical" evidence="1">
    <location>
        <begin position="34"/>
        <end position="55"/>
    </location>
</feature>
<sequence>MSWIIRSFRLHAALWLGLAVLAVAAVATPSDWDWQMRLAVAWDASASVFLLLTLARLRRARTADAIRRRAAALDQAGAAVLPLSLLAAAASVFVIVMETADGGKPTTAEALFSIGTIAVSWLFTHVIFALHYAHEFYAPAEKGKGDRRGLIFPGESEADYWDFLHFSLIIGVASQTADIQISSRKLRRIATVHSLIAFVFNTVILALAVNMAVSLL</sequence>
<dbReference type="Pfam" id="PF07077">
    <property type="entry name" value="DUF1345"/>
    <property type="match status" value="1"/>
</dbReference>
<keyword evidence="3" id="KW-1185">Reference proteome</keyword>
<name>A0ABX7SJ75_9CAUL</name>
<dbReference type="InterPro" id="IPR009781">
    <property type="entry name" value="DUF1345"/>
</dbReference>
<evidence type="ECO:0000256" key="1">
    <source>
        <dbReference type="SAM" id="Phobius"/>
    </source>
</evidence>
<feature type="transmembrane region" description="Helical" evidence="1">
    <location>
        <begin position="192"/>
        <end position="213"/>
    </location>
</feature>
<gene>
    <name evidence="2" type="ORF">IFE19_15710</name>
</gene>
<feature type="transmembrane region" description="Helical" evidence="1">
    <location>
        <begin position="110"/>
        <end position="133"/>
    </location>
</feature>
<dbReference type="EMBL" id="CP062006">
    <property type="protein sequence ID" value="QTC87508.1"/>
    <property type="molecule type" value="Genomic_DNA"/>
</dbReference>
<dbReference type="Proteomes" id="UP000663942">
    <property type="component" value="Chromosome"/>
</dbReference>
<dbReference type="RefSeq" id="WP_207823909.1">
    <property type="nucleotide sequence ID" value="NZ_CP062006.1"/>
</dbReference>
<reference evidence="2 3" key="1">
    <citation type="submission" date="2020-09" db="EMBL/GenBank/DDBJ databases">
        <title>Brevundimonas sp. LVF1 isolated from an oligotrophic pond in Goettingen, Germany.</title>
        <authorList>
            <person name="Friedrich I."/>
            <person name="Klassen A."/>
            <person name="Neubauer H."/>
            <person name="Schneider D."/>
            <person name="Hertel R."/>
            <person name="Daniel R."/>
        </authorList>
    </citation>
    <scope>NUCLEOTIDE SEQUENCE [LARGE SCALE GENOMIC DNA]</scope>
    <source>
        <strain evidence="2 3">LVF1</strain>
    </source>
</reference>
<evidence type="ECO:0000313" key="2">
    <source>
        <dbReference type="EMBL" id="QTC87508.1"/>
    </source>
</evidence>
<organism evidence="2 3">
    <name type="scientific">Brevundimonas pondensis</name>
    <dbReference type="NCBI Taxonomy" id="2774189"/>
    <lineage>
        <taxon>Bacteria</taxon>
        <taxon>Pseudomonadati</taxon>
        <taxon>Pseudomonadota</taxon>
        <taxon>Alphaproteobacteria</taxon>
        <taxon>Caulobacterales</taxon>
        <taxon>Caulobacteraceae</taxon>
        <taxon>Brevundimonas</taxon>
    </lineage>
</organism>
<accession>A0ABX7SJ75</accession>
<protein>
    <submittedName>
        <fullName evidence="2">DUF1345 domain-containing protein</fullName>
    </submittedName>
</protein>
<keyword evidence="1" id="KW-0472">Membrane</keyword>
<evidence type="ECO:0000313" key="3">
    <source>
        <dbReference type="Proteomes" id="UP000663942"/>
    </source>
</evidence>
<proteinExistence type="predicted"/>
<keyword evidence="1" id="KW-0812">Transmembrane</keyword>
<feature type="transmembrane region" description="Helical" evidence="1">
    <location>
        <begin position="76"/>
        <end position="98"/>
    </location>
</feature>
<keyword evidence="1" id="KW-1133">Transmembrane helix</keyword>